<keyword evidence="1" id="KW-0472">Membrane</keyword>
<name>A0A834L521_RHOSS</name>
<feature type="signal peptide" evidence="2">
    <location>
        <begin position="1"/>
        <end position="15"/>
    </location>
</feature>
<feature type="chain" id="PRO_5033028527" evidence="2">
    <location>
        <begin position="16"/>
        <end position="237"/>
    </location>
</feature>
<feature type="transmembrane region" description="Helical" evidence="1">
    <location>
        <begin position="163"/>
        <end position="182"/>
    </location>
</feature>
<dbReference type="AlphaFoldDB" id="A0A834L521"/>
<keyword evidence="2" id="KW-0732">Signal</keyword>
<comment type="caution">
    <text evidence="3">The sequence shown here is derived from an EMBL/GenBank/DDBJ whole genome shotgun (WGS) entry which is preliminary data.</text>
</comment>
<evidence type="ECO:0000256" key="2">
    <source>
        <dbReference type="SAM" id="SignalP"/>
    </source>
</evidence>
<keyword evidence="4" id="KW-1185">Reference proteome</keyword>
<gene>
    <name evidence="3" type="ORF">RHSIM_RhsimUnG0106900</name>
</gene>
<dbReference type="OrthoDB" id="1789734at2759"/>
<dbReference type="Proteomes" id="UP000626092">
    <property type="component" value="Unassembled WGS sequence"/>
</dbReference>
<feature type="transmembrane region" description="Helical" evidence="1">
    <location>
        <begin position="217"/>
        <end position="236"/>
    </location>
</feature>
<evidence type="ECO:0000313" key="3">
    <source>
        <dbReference type="EMBL" id="KAF7113867.1"/>
    </source>
</evidence>
<organism evidence="3 4">
    <name type="scientific">Rhododendron simsii</name>
    <name type="common">Sims's rhododendron</name>
    <dbReference type="NCBI Taxonomy" id="118357"/>
    <lineage>
        <taxon>Eukaryota</taxon>
        <taxon>Viridiplantae</taxon>
        <taxon>Streptophyta</taxon>
        <taxon>Embryophyta</taxon>
        <taxon>Tracheophyta</taxon>
        <taxon>Spermatophyta</taxon>
        <taxon>Magnoliopsida</taxon>
        <taxon>eudicotyledons</taxon>
        <taxon>Gunneridae</taxon>
        <taxon>Pentapetalae</taxon>
        <taxon>asterids</taxon>
        <taxon>Ericales</taxon>
        <taxon>Ericaceae</taxon>
        <taxon>Ericoideae</taxon>
        <taxon>Rhodoreae</taxon>
        <taxon>Rhododendron</taxon>
    </lineage>
</organism>
<sequence>MTVVVVHFLVAVILAAAIAGCPLPQGTDASDGVLIPDSQSSIPSDVQTTLSSVTVDGAPLGDVDPDGEDDDPCGCYGSTATGICPDDYVAGFPPHHVDVQIDACPCPCPSLTIGITTEIRMEEWVEEDDDDVNDEKFGNSFVGLTFEDAVALMSSFLNTMARVAIVFDLTVSVIGWMLLRIGQPRAANYLRRDAGLFSVAVAFFSMTSKFIPDYLAWAVWAAAGALALGFAYSIAFG</sequence>
<evidence type="ECO:0000313" key="4">
    <source>
        <dbReference type="Proteomes" id="UP000626092"/>
    </source>
</evidence>
<keyword evidence="1" id="KW-1133">Transmembrane helix</keyword>
<reference evidence="3" key="1">
    <citation type="submission" date="2019-11" db="EMBL/GenBank/DDBJ databases">
        <authorList>
            <person name="Liu Y."/>
            <person name="Hou J."/>
            <person name="Li T.-Q."/>
            <person name="Guan C.-H."/>
            <person name="Wu X."/>
            <person name="Wu H.-Z."/>
            <person name="Ling F."/>
            <person name="Zhang R."/>
            <person name="Shi X.-G."/>
            <person name="Ren J.-P."/>
            <person name="Chen E.-F."/>
            <person name="Sun J.-M."/>
        </authorList>
    </citation>
    <scope>NUCLEOTIDE SEQUENCE</scope>
    <source>
        <strain evidence="3">Adult_tree_wgs_1</strain>
        <tissue evidence="3">Leaves</tissue>
    </source>
</reference>
<protein>
    <submittedName>
        <fullName evidence="3">Uncharacterized protein</fullName>
    </submittedName>
</protein>
<accession>A0A834L521</accession>
<evidence type="ECO:0000256" key="1">
    <source>
        <dbReference type="SAM" id="Phobius"/>
    </source>
</evidence>
<keyword evidence="1" id="KW-0812">Transmembrane</keyword>
<dbReference type="EMBL" id="WJXA01000255">
    <property type="protein sequence ID" value="KAF7113867.1"/>
    <property type="molecule type" value="Genomic_DNA"/>
</dbReference>
<proteinExistence type="predicted"/>